<gene>
    <name evidence="2" type="ORF">AVDCRST_MAG74-2773</name>
</gene>
<name>A0A6J4PDG8_9BACT</name>
<feature type="signal peptide" evidence="1">
    <location>
        <begin position="1"/>
        <end position="22"/>
    </location>
</feature>
<keyword evidence="1" id="KW-0732">Signal</keyword>
<protein>
    <submittedName>
        <fullName evidence="2">Uncharacterized protein</fullName>
    </submittedName>
</protein>
<dbReference type="EMBL" id="CADCUR010000224">
    <property type="protein sequence ID" value="CAA9413305.1"/>
    <property type="molecule type" value="Genomic_DNA"/>
</dbReference>
<feature type="chain" id="PRO_5027117239" evidence="1">
    <location>
        <begin position="23"/>
        <end position="622"/>
    </location>
</feature>
<evidence type="ECO:0000313" key="2">
    <source>
        <dbReference type="EMBL" id="CAA9413305.1"/>
    </source>
</evidence>
<dbReference type="AlphaFoldDB" id="A0A6J4PDG8"/>
<proteinExistence type="predicted"/>
<organism evidence="2">
    <name type="scientific">uncultured Pyrinomonadaceae bacterium</name>
    <dbReference type="NCBI Taxonomy" id="2283094"/>
    <lineage>
        <taxon>Bacteria</taxon>
        <taxon>Pseudomonadati</taxon>
        <taxon>Acidobacteriota</taxon>
        <taxon>Blastocatellia</taxon>
        <taxon>Blastocatellales</taxon>
        <taxon>Pyrinomonadaceae</taxon>
        <taxon>environmental samples</taxon>
    </lineage>
</organism>
<accession>A0A6J4PDG8</accession>
<sequence>MCFRRFVYLSVLGLAFFTVSFAQSLPTNSTTESPSEKEKKQKELQKTVLEMLDQAVGEAAALKLAQNRAIVFAIAGDLYWKFDEKRARELFRSAANDIIVSNAEAEKEKKETDDTFGQIYEFNDTRNQILPMIAKHDADLALELLVQTRPAKITEALAKATDPNAKQEGGMLNFNPDQYRVRQEIALEQQFAVLAAEQNPDKAIKLIKESLAKGISWNVMPLLQKINQKDEKKASALADDVVRKIVDTDLTKKREDLGAAIRFLQSATDPNQPKTTKEKQFKFSERQLRDIADKLVSTFMQPSNSLEMTMGMSQAMPNLEKIVPEKVQLLKQKQAEATKNLPPELKRFQQQEKLWNPNSTPEEILTEIPKLNEFERTQAYQSLTYKIGQIEDETRAKKIIEQIPDEKARQNAAEQFESGRISRAARDGKLDEAKKLIGNLSKKKTQIQKLVSLATDFHKKATEKDRETAVNLMKDAKALANEYPEDEDELNDLMEIVRGYATINADEAFRMFDPIVDQINDFVQASAILSKYNKRNRTFKKGELLMRVNGYSWDGLLLFRYINQIQLLGKADLNRMSSLSNKFQRSDARTIVKLFVAQGFLAEEKKADNGGAAGGSVVILGM</sequence>
<evidence type="ECO:0000256" key="1">
    <source>
        <dbReference type="SAM" id="SignalP"/>
    </source>
</evidence>
<reference evidence="2" key="1">
    <citation type="submission" date="2020-02" db="EMBL/GenBank/DDBJ databases">
        <authorList>
            <person name="Meier V. D."/>
        </authorList>
    </citation>
    <scope>NUCLEOTIDE SEQUENCE</scope>
    <source>
        <strain evidence="2">AVDCRST_MAG74</strain>
    </source>
</reference>